<dbReference type="NCBIfam" id="TIGR01710">
    <property type="entry name" value="typeII_sec_gspG"/>
    <property type="match status" value="1"/>
</dbReference>
<keyword evidence="6" id="KW-0997">Cell inner membrane</keyword>
<reference evidence="12" key="1">
    <citation type="submission" date="2016-06" db="EMBL/GenBank/DDBJ databases">
        <title>Pandoraea oxalativorans DSM 23570 Genome Sequencing.</title>
        <authorList>
            <person name="Ee R."/>
            <person name="Lim Y.-L."/>
            <person name="Yong D."/>
            <person name="Yin W.-F."/>
            <person name="Chan K.-G."/>
        </authorList>
    </citation>
    <scope>NUCLEOTIDE SEQUENCE</scope>
    <source>
        <strain evidence="12">DSM 23570</strain>
    </source>
</reference>
<evidence type="ECO:0000256" key="6">
    <source>
        <dbReference type="ARBA" id="ARBA00022519"/>
    </source>
</evidence>
<dbReference type="InterPro" id="IPR000983">
    <property type="entry name" value="Bac_GSPG_pilin"/>
</dbReference>
<evidence type="ECO:0000256" key="5">
    <source>
        <dbReference type="ARBA" id="ARBA00022481"/>
    </source>
</evidence>
<evidence type="ECO:0000256" key="10">
    <source>
        <dbReference type="SAM" id="Phobius"/>
    </source>
</evidence>
<dbReference type="SUPFAM" id="SSF54523">
    <property type="entry name" value="Pili subunits"/>
    <property type="match status" value="1"/>
</dbReference>
<dbReference type="InterPro" id="IPR013545">
    <property type="entry name" value="T2SS_protein-GspG_C"/>
</dbReference>
<evidence type="ECO:0000256" key="8">
    <source>
        <dbReference type="ARBA" id="ARBA00022989"/>
    </source>
</evidence>
<dbReference type="InterPro" id="IPR045584">
    <property type="entry name" value="Pilin-like"/>
</dbReference>
<accession>A0A0E3U7Z3</accession>
<dbReference type="PANTHER" id="PTHR30093">
    <property type="entry name" value="GENERAL SECRETION PATHWAY PROTEIN G"/>
    <property type="match status" value="1"/>
</dbReference>
<keyword evidence="5" id="KW-0488">Methylation</keyword>
<dbReference type="PRINTS" id="PR00813">
    <property type="entry name" value="BCTERIALGSPG"/>
</dbReference>
<gene>
    <name evidence="12" type="ORF">MB84_20230</name>
</gene>
<dbReference type="PANTHER" id="PTHR30093:SF45">
    <property type="entry name" value="TYPE II SECRETION SYSTEM CORE PROTEIN G"/>
    <property type="match status" value="1"/>
</dbReference>
<dbReference type="Pfam" id="PF08334">
    <property type="entry name" value="T2SSG"/>
    <property type="match status" value="1"/>
</dbReference>
<keyword evidence="9 10" id="KW-0472">Membrane</keyword>
<comment type="subcellular location">
    <subcellularLocation>
        <location evidence="1">Cell inner membrane</location>
        <topology evidence="1">Single-pass membrane protein</topology>
    </subcellularLocation>
</comment>
<dbReference type="AlphaFoldDB" id="A0A0E3U7Z3"/>
<name>A0A0E3U7Z3_9BURK</name>
<dbReference type="OrthoDB" id="9795612at2"/>
<dbReference type="Pfam" id="PF07963">
    <property type="entry name" value="N_methyl"/>
    <property type="match status" value="1"/>
</dbReference>
<dbReference type="NCBIfam" id="TIGR02532">
    <property type="entry name" value="IV_pilin_GFxxxE"/>
    <property type="match status" value="1"/>
</dbReference>
<feature type="domain" description="Type II secretion system protein GspG C-terminal" evidence="11">
    <location>
        <begin position="46"/>
        <end position="151"/>
    </location>
</feature>
<evidence type="ECO:0000256" key="1">
    <source>
        <dbReference type="ARBA" id="ARBA00004377"/>
    </source>
</evidence>
<dbReference type="PATRIC" id="fig|573737.6.peg.5030"/>
<dbReference type="GO" id="GO:0015627">
    <property type="term" value="C:type II protein secretion system complex"/>
    <property type="evidence" value="ECO:0007669"/>
    <property type="project" value="InterPro"/>
</dbReference>
<feature type="transmembrane region" description="Helical" evidence="10">
    <location>
        <begin position="21"/>
        <end position="43"/>
    </location>
</feature>
<dbReference type="Proteomes" id="UP000035050">
    <property type="component" value="Chromosome"/>
</dbReference>
<organism evidence="12 13">
    <name type="scientific">Pandoraea oxalativorans</name>
    <dbReference type="NCBI Taxonomy" id="573737"/>
    <lineage>
        <taxon>Bacteria</taxon>
        <taxon>Pseudomonadati</taxon>
        <taxon>Pseudomonadota</taxon>
        <taxon>Betaproteobacteria</taxon>
        <taxon>Burkholderiales</taxon>
        <taxon>Burkholderiaceae</taxon>
        <taxon>Pandoraea</taxon>
    </lineage>
</organism>
<sequence>MKLRLPARRRSSVARFRRAQRGFTLLELLVVVVIIGLLAAYVGPKYFAQLRKSEVTVAKAQIDAFTKSLDAYRLDVGRYPTTAEGLNALMVAPTSAGQAWNGPYLQKAIPLDPWGHAYQYHSPGAKGEYEVISYGRDGQPGGTGDDADIASQ</sequence>
<keyword evidence="7 10" id="KW-0812">Transmembrane</keyword>
<dbReference type="EMBL" id="CP011253">
    <property type="protein sequence ID" value="AKC71289.1"/>
    <property type="molecule type" value="Genomic_DNA"/>
</dbReference>
<keyword evidence="13" id="KW-1185">Reference proteome</keyword>
<comment type="similarity">
    <text evidence="2">Belongs to the GSP G family.</text>
</comment>
<dbReference type="GO" id="GO:0005886">
    <property type="term" value="C:plasma membrane"/>
    <property type="evidence" value="ECO:0007669"/>
    <property type="project" value="UniProtKB-SubCell"/>
</dbReference>
<evidence type="ECO:0000259" key="11">
    <source>
        <dbReference type="Pfam" id="PF08334"/>
    </source>
</evidence>
<dbReference type="HOGENOM" id="CLU_091705_2_0_4"/>
<protein>
    <recommendedName>
        <fullName evidence="3">Type II secretion system core protein G</fullName>
    </recommendedName>
</protein>
<dbReference type="Gene3D" id="3.30.700.10">
    <property type="entry name" value="Glycoprotein, Type 4 Pilin"/>
    <property type="match status" value="1"/>
</dbReference>
<evidence type="ECO:0000313" key="12">
    <source>
        <dbReference type="EMBL" id="AKC71289.1"/>
    </source>
</evidence>
<dbReference type="RefSeq" id="WP_046292433.1">
    <property type="nucleotide sequence ID" value="NZ_CP011253.3"/>
</dbReference>
<dbReference type="KEGG" id="pox:MB84_20230"/>
<dbReference type="InterPro" id="IPR012902">
    <property type="entry name" value="N_methyl_site"/>
</dbReference>
<evidence type="ECO:0000256" key="7">
    <source>
        <dbReference type="ARBA" id="ARBA00022692"/>
    </source>
</evidence>
<evidence type="ECO:0000256" key="2">
    <source>
        <dbReference type="ARBA" id="ARBA00009984"/>
    </source>
</evidence>
<evidence type="ECO:0000313" key="13">
    <source>
        <dbReference type="Proteomes" id="UP000035050"/>
    </source>
</evidence>
<keyword evidence="8 10" id="KW-1133">Transmembrane helix</keyword>
<dbReference type="InterPro" id="IPR010054">
    <property type="entry name" value="Type2_sec_GspG"/>
</dbReference>
<evidence type="ECO:0000256" key="9">
    <source>
        <dbReference type="ARBA" id="ARBA00023136"/>
    </source>
</evidence>
<evidence type="ECO:0000256" key="4">
    <source>
        <dbReference type="ARBA" id="ARBA00022475"/>
    </source>
</evidence>
<evidence type="ECO:0000256" key="3">
    <source>
        <dbReference type="ARBA" id="ARBA00020042"/>
    </source>
</evidence>
<proteinExistence type="inferred from homology"/>
<keyword evidence="4" id="KW-1003">Cell membrane</keyword>
<dbReference type="GO" id="GO:0015628">
    <property type="term" value="P:protein secretion by the type II secretion system"/>
    <property type="evidence" value="ECO:0007669"/>
    <property type="project" value="InterPro"/>
</dbReference>